<dbReference type="PROSITE" id="PS00455">
    <property type="entry name" value="AMP_BINDING"/>
    <property type="match status" value="1"/>
</dbReference>
<gene>
    <name evidence="3" type="ORF">PS2015_1030</name>
</gene>
<dbReference type="Gene3D" id="3.30.300.30">
    <property type="match status" value="1"/>
</dbReference>
<evidence type="ECO:0000259" key="2">
    <source>
        <dbReference type="Pfam" id="PF13193"/>
    </source>
</evidence>
<evidence type="ECO:0000313" key="4">
    <source>
        <dbReference type="Proteomes" id="UP000065641"/>
    </source>
</evidence>
<accession>A0A0S2KCI3</accession>
<dbReference type="InterPro" id="IPR050237">
    <property type="entry name" value="ATP-dep_AMP-bd_enzyme"/>
</dbReference>
<dbReference type="STRING" id="1249552.PS2015_1030"/>
<dbReference type="EMBL" id="CP013189">
    <property type="protein sequence ID" value="ALO45695.1"/>
    <property type="molecule type" value="Genomic_DNA"/>
</dbReference>
<dbReference type="InterPro" id="IPR042099">
    <property type="entry name" value="ANL_N_sf"/>
</dbReference>
<protein>
    <submittedName>
        <fullName evidence="3">AMP-dependent synthetase and ligase</fullName>
    </submittedName>
</protein>
<dbReference type="PATRIC" id="fig|1249552.3.peg.1036"/>
<dbReference type="InterPro" id="IPR020845">
    <property type="entry name" value="AMP-binding_CS"/>
</dbReference>
<keyword evidence="4" id="KW-1185">Reference proteome</keyword>
<organism evidence="3 4">
    <name type="scientific">Pseudohongiella spirulinae</name>
    <dbReference type="NCBI Taxonomy" id="1249552"/>
    <lineage>
        <taxon>Bacteria</taxon>
        <taxon>Pseudomonadati</taxon>
        <taxon>Pseudomonadota</taxon>
        <taxon>Gammaproteobacteria</taxon>
        <taxon>Pseudomonadales</taxon>
        <taxon>Pseudohongiellaceae</taxon>
        <taxon>Pseudohongiella</taxon>
    </lineage>
</organism>
<dbReference type="SUPFAM" id="SSF56801">
    <property type="entry name" value="Acetyl-CoA synthetase-like"/>
    <property type="match status" value="1"/>
</dbReference>
<dbReference type="InterPro" id="IPR000873">
    <property type="entry name" value="AMP-dep_synth/lig_dom"/>
</dbReference>
<evidence type="ECO:0000259" key="1">
    <source>
        <dbReference type="Pfam" id="PF00501"/>
    </source>
</evidence>
<dbReference type="OrthoDB" id="9803968at2"/>
<dbReference type="Proteomes" id="UP000065641">
    <property type="component" value="Chromosome"/>
</dbReference>
<dbReference type="PANTHER" id="PTHR43767:SF1">
    <property type="entry name" value="NONRIBOSOMAL PEPTIDE SYNTHASE PES1 (EUROFUNG)-RELATED"/>
    <property type="match status" value="1"/>
</dbReference>
<dbReference type="AlphaFoldDB" id="A0A0S2KCI3"/>
<dbReference type="Pfam" id="PF00501">
    <property type="entry name" value="AMP-binding"/>
    <property type="match status" value="1"/>
</dbReference>
<dbReference type="RefSeq" id="WP_058021213.1">
    <property type="nucleotide sequence ID" value="NZ_CP013189.1"/>
</dbReference>
<dbReference type="Gene3D" id="3.40.50.12780">
    <property type="entry name" value="N-terminal domain of ligase-like"/>
    <property type="match status" value="1"/>
</dbReference>
<feature type="domain" description="AMP-binding enzyme C-terminal" evidence="2">
    <location>
        <begin position="440"/>
        <end position="514"/>
    </location>
</feature>
<proteinExistence type="predicted"/>
<keyword evidence="3" id="KW-0436">Ligase</keyword>
<dbReference type="Pfam" id="PF13193">
    <property type="entry name" value="AMP-binding_C"/>
    <property type="match status" value="1"/>
</dbReference>
<dbReference type="KEGG" id="pspi:PS2015_1030"/>
<evidence type="ECO:0000313" key="3">
    <source>
        <dbReference type="EMBL" id="ALO45695.1"/>
    </source>
</evidence>
<dbReference type="InterPro" id="IPR045851">
    <property type="entry name" value="AMP-bd_C_sf"/>
</dbReference>
<sequence>MQSNDEQLLGQSPQQLIASLPARVSSALFEQAQRRPEAAAVSDHLGRGLNYQQLAAVVQQTAEKLTTQGVCRGDRVLLINENCVPVLVLILALSELGAWPVVVNARMAAAEIDRIRSHCQPRLALYLMDSQAAAAQWQTLQSASVGSDCMLNVVGGEVACRTYETQRLPQDQQLSDQGVFTLIYTTGTTGDPKGVMLTHRNVLYVAAVSGALRGLSADDRVYLVLPVSHIFGLSAVFLASIYAGAELIVADRFDPAQAMQTMRERQVSGIFGVPAMFARLADHARSTGISGADLPALRFMYSGGAPLDPAIKLKTEKLFSLPLLNGYGMTESGPTICQVRYNEPLDNCSVGRPLPGMEIRLLGPDGKPVADGEVGELHIRGPNIMLGYYHNPQATAAVLDADGFLNTGDLVKLDERGNVHIAGRSKELIIHSGFNVYPPEVEGVISAHPQVLLCAVIGREAEGNEMVVAYVQLAGGSDLDEETLQTWLKPRLTAYKRPSQIIFMDPLPTAPSGKVLKHKLQSAAR</sequence>
<reference evidence="3 4" key="1">
    <citation type="submission" date="2015-11" db="EMBL/GenBank/DDBJ databases">
        <authorList>
            <person name="Zhang Y."/>
            <person name="Guo Z."/>
        </authorList>
    </citation>
    <scope>NUCLEOTIDE SEQUENCE [LARGE SCALE GENOMIC DNA]</scope>
    <source>
        <strain evidence="3 4">KCTC 32221</strain>
    </source>
</reference>
<feature type="domain" description="AMP-dependent synthetase/ligase" evidence="1">
    <location>
        <begin position="29"/>
        <end position="389"/>
    </location>
</feature>
<dbReference type="PANTHER" id="PTHR43767">
    <property type="entry name" value="LONG-CHAIN-FATTY-ACID--COA LIGASE"/>
    <property type="match status" value="1"/>
</dbReference>
<dbReference type="InterPro" id="IPR025110">
    <property type="entry name" value="AMP-bd_C"/>
</dbReference>
<dbReference type="GO" id="GO:0016878">
    <property type="term" value="F:acid-thiol ligase activity"/>
    <property type="evidence" value="ECO:0007669"/>
    <property type="project" value="UniProtKB-ARBA"/>
</dbReference>
<name>A0A0S2KCI3_9GAMM</name>